<dbReference type="STRING" id="1122172.GCA_000373045_01804"/>
<dbReference type="InterPro" id="IPR025931">
    <property type="entry name" value="TaqI_C"/>
</dbReference>
<dbReference type="EMBL" id="AP019827">
    <property type="protein sequence ID" value="BBM39841.1"/>
    <property type="molecule type" value="Genomic_DNA"/>
</dbReference>
<evidence type="ECO:0000256" key="5">
    <source>
        <dbReference type="ARBA" id="ARBA00022747"/>
    </source>
</evidence>
<dbReference type="GO" id="GO:0009307">
    <property type="term" value="P:DNA restriction-modification system"/>
    <property type="evidence" value="ECO:0007669"/>
    <property type="project" value="UniProtKB-KW"/>
</dbReference>
<dbReference type="InterPro" id="IPR011639">
    <property type="entry name" value="MethylTrfase_TaqI-like_dom"/>
</dbReference>
<keyword evidence="4" id="KW-0949">S-adenosyl-L-methionine</keyword>
<gene>
    <name evidence="10" type="ORF">JCM16776_0032</name>
</gene>
<protein>
    <recommendedName>
        <fullName evidence="1">site-specific DNA-methyltransferase (adenine-specific)</fullName>
        <ecNumber evidence="1">2.1.1.72</ecNumber>
    </recommendedName>
</protein>
<dbReference type="RefSeq" id="WP_018451419.1">
    <property type="nucleotide sequence ID" value="NZ_AP019827.1"/>
</dbReference>
<evidence type="ECO:0000256" key="6">
    <source>
        <dbReference type="ARBA" id="ARBA00023125"/>
    </source>
</evidence>
<dbReference type="PRINTS" id="PR00507">
    <property type="entry name" value="N12N6MTFRASE"/>
</dbReference>
<keyword evidence="5" id="KW-0680">Restriction system</keyword>
<dbReference type="InterPro" id="IPR050953">
    <property type="entry name" value="N4_N6_ade-DNA_methylase"/>
</dbReference>
<dbReference type="EC" id="2.1.1.72" evidence="1"/>
<dbReference type="InterPro" id="IPR002052">
    <property type="entry name" value="DNA_methylase_N6_adenine_CS"/>
</dbReference>
<keyword evidence="3" id="KW-0808">Transferase</keyword>
<dbReference type="KEGG" id="lsz:JCM16776_0032"/>
<keyword evidence="2" id="KW-0489">Methyltransferase</keyword>
<comment type="catalytic activity">
    <reaction evidence="7">
        <text>a 2'-deoxyadenosine in DNA + S-adenosyl-L-methionine = an N(6)-methyl-2'-deoxyadenosine in DNA + S-adenosyl-L-homocysteine + H(+)</text>
        <dbReference type="Rhea" id="RHEA:15197"/>
        <dbReference type="Rhea" id="RHEA-COMP:12418"/>
        <dbReference type="Rhea" id="RHEA-COMP:12419"/>
        <dbReference type="ChEBI" id="CHEBI:15378"/>
        <dbReference type="ChEBI" id="CHEBI:57856"/>
        <dbReference type="ChEBI" id="CHEBI:59789"/>
        <dbReference type="ChEBI" id="CHEBI:90615"/>
        <dbReference type="ChEBI" id="CHEBI:90616"/>
        <dbReference type="EC" id="2.1.1.72"/>
    </reaction>
</comment>
<reference evidence="10 11" key="1">
    <citation type="submission" date="2019-07" db="EMBL/GenBank/DDBJ databases">
        <title>Complete Genome Sequence of Leptotrichia shahii Strain JCM 16776.</title>
        <authorList>
            <person name="Watanabe S."/>
            <person name="Cui L."/>
        </authorList>
    </citation>
    <scope>NUCLEOTIDE SEQUENCE [LARGE SCALE GENOMIC DNA]</scope>
    <source>
        <strain evidence="10 11">JCM16776</strain>
    </source>
</reference>
<dbReference type="Gene3D" id="3.40.50.150">
    <property type="entry name" value="Vaccinia Virus protein VP39"/>
    <property type="match status" value="1"/>
</dbReference>
<evidence type="ECO:0000256" key="3">
    <source>
        <dbReference type="ARBA" id="ARBA00022679"/>
    </source>
</evidence>
<evidence type="ECO:0000256" key="7">
    <source>
        <dbReference type="ARBA" id="ARBA00047942"/>
    </source>
</evidence>
<dbReference type="AlphaFoldDB" id="A0A510JN58"/>
<evidence type="ECO:0000313" key="10">
    <source>
        <dbReference type="EMBL" id="BBM39841.1"/>
    </source>
</evidence>
<dbReference type="REBASE" id="355967">
    <property type="entry name" value="Lsh16776ORF32P"/>
</dbReference>
<evidence type="ECO:0000259" key="8">
    <source>
        <dbReference type="Pfam" id="PF07669"/>
    </source>
</evidence>
<dbReference type="Pfam" id="PF12950">
    <property type="entry name" value="TaqI_C"/>
    <property type="match status" value="1"/>
</dbReference>
<proteinExistence type="predicted"/>
<keyword evidence="11" id="KW-1185">Reference proteome</keyword>
<dbReference type="PROSITE" id="PS00092">
    <property type="entry name" value="N6_MTASE"/>
    <property type="match status" value="1"/>
</dbReference>
<feature type="domain" description="Type II methyltransferase M.TaqI-like" evidence="8">
    <location>
        <begin position="522"/>
        <end position="686"/>
    </location>
</feature>
<dbReference type="PANTHER" id="PTHR33841">
    <property type="entry name" value="DNA METHYLTRANSFERASE YEEA-RELATED"/>
    <property type="match status" value="1"/>
</dbReference>
<dbReference type="GO" id="GO:0032259">
    <property type="term" value="P:methylation"/>
    <property type="evidence" value="ECO:0007669"/>
    <property type="project" value="UniProtKB-KW"/>
</dbReference>
<dbReference type="SUPFAM" id="SSF53335">
    <property type="entry name" value="S-adenosyl-L-methionine-dependent methyltransferases"/>
    <property type="match status" value="1"/>
</dbReference>
<dbReference type="Pfam" id="PF07669">
    <property type="entry name" value="Eco57I"/>
    <property type="match status" value="1"/>
</dbReference>
<dbReference type="PANTHER" id="PTHR33841:SF1">
    <property type="entry name" value="DNA METHYLTRANSFERASE A"/>
    <property type="match status" value="1"/>
</dbReference>
<dbReference type="OrthoDB" id="32195at2"/>
<evidence type="ECO:0000256" key="1">
    <source>
        <dbReference type="ARBA" id="ARBA00011900"/>
    </source>
</evidence>
<dbReference type="InterPro" id="IPR029063">
    <property type="entry name" value="SAM-dependent_MTases_sf"/>
</dbReference>
<evidence type="ECO:0000259" key="9">
    <source>
        <dbReference type="Pfam" id="PF12950"/>
    </source>
</evidence>
<dbReference type="GO" id="GO:0003677">
    <property type="term" value="F:DNA binding"/>
    <property type="evidence" value="ECO:0007669"/>
    <property type="project" value="UniProtKB-KW"/>
</dbReference>
<evidence type="ECO:0000313" key="11">
    <source>
        <dbReference type="Proteomes" id="UP000322617"/>
    </source>
</evidence>
<keyword evidence="6" id="KW-0238">DNA-binding</keyword>
<dbReference type="GO" id="GO:0009007">
    <property type="term" value="F:site-specific DNA-methyltransferase (adenine-specific) activity"/>
    <property type="evidence" value="ECO:0007669"/>
    <property type="project" value="UniProtKB-EC"/>
</dbReference>
<dbReference type="Proteomes" id="UP000322617">
    <property type="component" value="Chromosome"/>
</dbReference>
<evidence type="ECO:0000256" key="4">
    <source>
        <dbReference type="ARBA" id="ARBA00022691"/>
    </source>
</evidence>
<organism evidence="10 11">
    <name type="scientific">Leptotrichia shahii</name>
    <dbReference type="NCBI Taxonomy" id="157691"/>
    <lineage>
        <taxon>Bacteria</taxon>
        <taxon>Fusobacteriati</taxon>
        <taxon>Fusobacteriota</taxon>
        <taxon>Fusobacteriia</taxon>
        <taxon>Fusobacteriales</taxon>
        <taxon>Leptotrichiaceae</taxon>
        <taxon>Leptotrichia</taxon>
    </lineage>
</organism>
<accession>A0A510JN58</accession>
<sequence>MNNLFNQKILAKKAEEEVDLSKHKFSERRKALNKWINNLENGVLDKSKEEEFQGEFLYDIFTTVLRAVNKSDGKNEWNLERETKTKLDGQKADGVLGFFDADGKKDVRAVIELKGAKVSLDVRQKRTGDTRTPVEQAFNYAPKYGKNCQWVIVSNYKEIRLYRSNDMTEYQVFFLEKLKDDLEFKKFIYILSFYALVGTEKKKAKTIELSEEYQKNQSEIEKKFYNEYKAIRLHIFENMRKNNPTVNENTIIEKVQKLLDRFLFICFCEDKGLLPNNIFHKTLEKGKNFGDVFEVFKMLCNWINLGNPRKNISHFNGGLFKNDDILESLYVDNEVFEEMKKISEYDFDSELNENILGHIFEQSISDIEDLKKELNGEEFDKKKGKRKKDGIFYTPKYITKYIVENSIKNWLDDKRKELGEDKLPELTEKDFEIEYTRKKNEKRTYEKRIYSENLKKHIEFWTKYREAVKNIKIVDPACGSGAFLITAFEYLLNYNNYLNDKIFDLTGIKDLFSDTTKEILQNNIFGVDLNKESVEITKLSLWLKTADKNKTLATLENNIKCGNSLIDDAEIAGELAFDWEKEFPQVFKNGGFDVVVGNPPYFNVQTFGAKSPIVSYLMDKYSEIWQDKSDILFYFIYKALKISKGEVGFIISNAFLFSDKAQKLRNYIVEKRRLEKIINFEKYMIFEEASITSCIVMFGKENRKVKGINLKEKNYSNDEILKYLNGNKEYEIELKKDDVFAIVDKQIQKLNTKIDENNPKLQDLVIIGKGMETAANDIFLFGSNNLNFPNEFMKNHISGEAISKYTIKNSQKKLLYFENIENFEDLPIEIKEYLEKNREKLNDRATVKNEGRIWWRYSRPMHKEYYHLNKIWCSYRSTTNEFCYDDTKEYIGLTNTTVIFDTNEKIKLKYLLTILNSKLFKFRYSSIGKQTGSGVYEYFSNGVGKFPIKEISLQKQEPFIEKADKMLFLNKNLQEISQKFQRMIMRELGLEKISTKLQNWYLLNFDEFIKELSKVKVKLSLSQKADWEDYFIAEKSKAETLNNEITKTDKEIDGMVYELYGLSEEEIRIIEEN</sequence>
<evidence type="ECO:0000256" key="2">
    <source>
        <dbReference type="ARBA" id="ARBA00022603"/>
    </source>
</evidence>
<feature type="domain" description="TaqI-like C-terminal specificity" evidence="9">
    <location>
        <begin position="797"/>
        <end position="948"/>
    </location>
</feature>
<name>A0A510JN58_9FUSO</name>